<proteinExistence type="predicted"/>
<name>A0A0F8YC26_9ZZZZ</name>
<dbReference type="EMBL" id="LAZR01054228">
    <property type="protein sequence ID" value="KKK79002.1"/>
    <property type="molecule type" value="Genomic_DNA"/>
</dbReference>
<organism evidence="1">
    <name type="scientific">marine sediment metagenome</name>
    <dbReference type="NCBI Taxonomy" id="412755"/>
    <lineage>
        <taxon>unclassified sequences</taxon>
        <taxon>metagenomes</taxon>
        <taxon>ecological metagenomes</taxon>
    </lineage>
</organism>
<dbReference type="AlphaFoldDB" id="A0A0F8YC26"/>
<feature type="non-terminal residue" evidence="1">
    <location>
        <position position="400"/>
    </location>
</feature>
<protein>
    <submittedName>
        <fullName evidence="1">Uncharacterized protein</fullName>
    </submittedName>
</protein>
<accession>A0A0F8YC26</accession>
<feature type="non-terminal residue" evidence="1">
    <location>
        <position position="1"/>
    </location>
</feature>
<sequence length="400" mass="43092">ARAVVNDDGTPLTEAMEAILERLITAAEGPITGQVSIANWLTELVVEERVKHESRPRRSVDDGEFVKPLIDNHGRPYVRAEIHEPLVAFGEVSVADLNPLVQEDWPYNANTRRVRVLTDGTGAVSVANTLATLSTGTTTSSDVLFETRRHAKYHMGQGLQARMAVAFGAPVVGTEQFCGYGNEEDALGFCYASSGIEFGVLHRFGGKTEIQTLTVTTGAVTASGTITITLNGVETEVEVVQNDTVTDVARAIGAVTFGEHEAIVIGATVVFISHHAAVESDFTLDDTDTTGTVGSFAETVAGVGPTNTFITQSRWNIDKMDGSNNLGTNPSRMILTPTFGNTYEVEYQDGFGDIIYFVENQNTGKFHGVHRISYANQNTVVNIQNPTLPMYASVKNLATT</sequence>
<gene>
    <name evidence="1" type="ORF">LCGC14_2837890</name>
</gene>
<comment type="caution">
    <text evidence="1">The sequence shown here is derived from an EMBL/GenBank/DDBJ whole genome shotgun (WGS) entry which is preliminary data.</text>
</comment>
<reference evidence="1" key="1">
    <citation type="journal article" date="2015" name="Nature">
        <title>Complex archaea that bridge the gap between prokaryotes and eukaryotes.</title>
        <authorList>
            <person name="Spang A."/>
            <person name="Saw J.H."/>
            <person name="Jorgensen S.L."/>
            <person name="Zaremba-Niedzwiedzka K."/>
            <person name="Martijn J."/>
            <person name="Lind A.E."/>
            <person name="van Eijk R."/>
            <person name="Schleper C."/>
            <person name="Guy L."/>
            <person name="Ettema T.J."/>
        </authorList>
    </citation>
    <scope>NUCLEOTIDE SEQUENCE</scope>
</reference>
<evidence type="ECO:0000313" key="1">
    <source>
        <dbReference type="EMBL" id="KKK79002.1"/>
    </source>
</evidence>